<accession>A0A9W9TXN7</accession>
<gene>
    <name evidence="3" type="ORF">N7468_002579</name>
</gene>
<dbReference type="Proteomes" id="UP001150941">
    <property type="component" value="Unassembled WGS sequence"/>
</dbReference>
<sequence>MPRKSAKKQTRLAFAPAVPSAGEDSEKEDRHRTLRYNHPSLASVRSNSPRKDKKSKSSKKARTPEPQIEIQSTEPSPPPAPQLSSEEEDDIVLPSSSRKRKAPMSPPKTESLTRIKHEPVPSKSLVILSDSEDDEDPVVSSPTKRRRRLADSESPTTPRAGATKDDLEVAEDVLDLQDSDDSGLRETRTRGRIANSARSKRMAHLETLRRRRAGQKLKSDPEKDDEPRMYNGDEEPTDDSEINSLIGEEDLDAYDEDFVQEDDTFGVPTEMPLEFTRHAYKKPKEYFQDVVGWMVHNYLDPAFPRSDAMYEVAFMKLNDEVNGRASSQFTSSSWSAEFRNALLARPYMELLGFKSIFGTETCEACNRSGHPPSWEMKLYGKPYSLETLEPLDETDETDEENDGHNDHEHDHSNVERDREGHVLPDENRRFLLGRHCKDNATLAHQLTHWRFTLNEWVVNYLESKGHKDDAEVLRRSKMKQKHKTRHAIDVHNTMISTGEVEKMYRDFHIVLKSAREKPEVRFSNSRR</sequence>
<dbReference type="GO" id="GO:0005634">
    <property type="term" value="C:nucleus"/>
    <property type="evidence" value="ECO:0007669"/>
    <property type="project" value="TreeGrafter"/>
</dbReference>
<feature type="compositionally biased region" description="Acidic residues" evidence="1">
    <location>
        <begin position="232"/>
        <end position="241"/>
    </location>
</feature>
<dbReference type="GeneID" id="83199179"/>
<dbReference type="OrthoDB" id="21499at2759"/>
<keyword evidence="4" id="KW-1185">Reference proteome</keyword>
<feature type="region of interest" description="Disordered" evidence="1">
    <location>
        <begin position="1"/>
        <end position="241"/>
    </location>
</feature>
<dbReference type="RefSeq" id="XP_058335017.1">
    <property type="nucleotide sequence ID" value="XM_058471876.1"/>
</dbReference>
<reference evidence="3" key="2">
    <citation type="journal article" date="2023" name="IMA Fungus">
        <title>Comparative genomic study of the Penicillium genus elucidates a diverse pangenome and 15 lateral gene transfer events.</title>
        <authorList>
            <person name="Petersen C."/>
            <person name="Sorensen T."/>
            <person name="Nielsen M.R."/>
            <person name="Sondergaard T.E."/>
            <person name="Sorensen J.L."/>
            <person name="Fitzpatrick D.A."/>
            <person name="Frisvad J.C."/>
            <person name="Nielsen K.L."/>
        </authorList>
    </citation>
    <scope>NUCLEOTIDE SEQUENCE</scope>
    <source>
        <strain evidence="3">IBT 19713</strain>
    </source>
</reference>
<reference evidence="3" key="1">
    <citation type="submission" date="2022-11" db="EMBL/GenBank/DDBJ databases">
        <authorList>
            <person name="Petersen C."/>
        </authorList>
    </citation>
    <scope>NUCLEOTIDE SEQUENCE</scope>
    <source>
        <strain evidence="3">IBT 19713</strain>
    </source>
</reference>
<dbReference type="PANTHER" id="PTHR14689:SF0">
    <property type="entry name" value="COILED-COIL DOMAIN-CONTAINING PROTEIN 82"/>
    <property type="match status" value="1"/>
</dbReference>
<organism evidence="3 4">
    <name type="scientific">Penicillium chermesinum</name>
    <dbReference type="NCBI Taxonomy" id="63820"/>
    <lineage>
        <taxon>Eukaryota</taxon>
        <taxon>Fungi</taxon>
        <taxon>Dikarya</taxon>
        <taxon>Ascomycota</taxon>
        <taxon>Pezizomycotina</taxon>
        <taxon>Eurotiomycetes</taxon>
        <taxon>Eurotiomycetidae</taxon>
        <taxon>Eurotiales</taxon>
        <taxon>Aspergillaceae</taxon>
        <taxon>Penicillium</taxon>
    </lineage>
</organism>
<dbReference type="AlphaFoldDB" id="A0A9W9TXN7"/>
<feature type="domain" description="DUF4211" evidence="2">
    <location>
        <begin position="257"/>
        <end position="388"/>
    </location>
</feature>
<feature type="compositionally biased region" description="Acidic residues" evidence="1">
    <location>
        <begin position="168"/>
        <end position="181"/>
    </location>
</feature>
<dbReference type="Pfam" id="PF13926">
    <property type="entry name" value="DUF4211"/>
    <property type="match status" value="1"/>
</dbReference>
<feature type="region of interest" description="Disordered" evidence="1">
    <location>
        <begin position="393"/>
        <end position="422"/>
    </location>
</feature>
<evidence type="ECO:0000313" key="3">
    <source>
        <dbReference type="EMBL" id="KAJ5247596.1"/>
    </source>
</evidence>
<evidence type="ECO:0000259" key="2">
    <source>
        <dbReference type="Pfam" id="PF13926"/>
    </source>
</evidence>
<feature type="compositionally biased region" description="Basic and acidic residues" evidence="1">
    <location>
        <begin position="402"/>
        <end position="422"/>
    </location>
</feature>
<dbReference type="InterPro" id="IPR025451">
    <property type="entry name" value="DUF4211"/>
</dbReference>
<comment type="caution">
    <text evidence="3">The sequence shown here is derived from an EMBL/GenBank/DDBJ whole genome shotgun (WGS) entry which is preliminary data.</text>
</comment>
<feature type="compositionally biased region" description="Basic residues" evidence="1">
    <location>
        <begin position="1"/>
        <end position="10"/>
    </location>
</feature>
<feature type="compositionally biased region" description="Basic residues" evidence="1">
    <location>
        <begin position="51"/>
        <end position="61"/>
    </location>
</feature>
<feature type="compositionally biased region" description="Basic and acidic residues" evidence="1">
    <location>
        <begin position="217"/>
        <end position="228"/>
    </location>
</feature>
<dbReference type="PANTHER" id="PTHR14689">
    <property type="entry name" value="PHORBOL-ESTER_DAG-TYPE DOMAIN-CONTAINING PROTEIN"/>
    <property type="match status" value="1"/>
</dbReference>
<proteinExistence type="predicted"/>
<evidence type="ECO:0000313" key="4">
    <source>
        <dbReference type="Proteomes" id="UP001150941"/>
    </source>
</evidence>
<evidence type="ECO:0000256" key="1">
    <source>
        <dbReference type="SAM" id="MobiDB-lite"/>
    </source>
</evidence>
<protein>
    <recommendedName>
        <fullName evidence="2">DUF4211 domain-containing protein</fullName>
    </recommendedName>
</protein>
<name>A0A9W9TXN7_9EURO</name>
<feature type="compositionally biased region" description="Basic and acidic residues" evidence="1">
    <location>
        <begin position="111"/>
        <end position="120"/>
    </location>
</feature>
<dbReference type="EMBL" id="JAPQKS010000002">
    <property type="protein sequence ID" value="KAJ5247596.1"/>
    <property type="molecule type" value="Genomic_DNA"/>
</dbReference>